<evidence type="ECO:0000313" key="18">
    <source>
        <dbReference type="EMBL" id="KPL53354.1"/>
    </source>
</evidence>
<evidence type="ECO:0000313" key="19">
    <source>
        <dbReference type="Proteomes" id="UP000048984"/>
    </source>
</evidence>
<dbReference type="GO" id="GO:0008115">
    <property type="term" value="F:sarcosine oxidase activity"/>
    <property type="evidence" value="ECO:0007669"/>
    <property type="project" value="InterPro"/>
</dbReference>
<dbReference type="AlphaFoldDB" id="A0A0P6W7L9"/>
<comment type="cofactor">
    <cofactor evidence="2">
        <name>FAD</name>
        <dbReference type="ChEBI" id="CHEBI:57692"/>
    </cofactor>
</comment>
<dbReference type="STRING" id="665126.ABB55_14955"/>
<dbReference type="Proteomes" id="UP000048984">
    <property type="component" value="Unassembled WGS sequence"/>
</dbReference>
<evidence type="ECO:0000256" key="8">
    <source>
        <dbReference type="ARBA" id="ARBA00022827"/>
    </source>
</evidence>
<accession>A0A0P6W7L9</accession>
<keyword evidence="19" id="KW-1185">Reference proteome</keyword>
<name>A0A0P6W7L9_9HYPH</name>
<dbReference type="InterPro" id="IPR006076">
    <property type="entry name" value="FAD-dep_OxRdtase"/>
</dbReference>
<evidence type="ECO:0000256" key="4">
    <source>
        <dbReference type="ARBA" id="ARBA00022490"/>
    </source>
</evidence>
<evidence type="ECO:0000256" key="10">
    <source>
        <dbReference type="ARBA" id="ARBA00043973"/>
    </source>
</evidence>
<evidence type="ECO:0000256" key="11">
    <source>
        <dbReference type="ARBA" id="ARBA00044044"/>
    </source>
</evidence>
<feature type="domain" description="Rhodanese" evidence="17">
    <location>
        <begin position="35"/>
        <end position="79"/>
    </location>
</feature>
<evidence type="ECO:0000256" key="5">
    <source>
        <dbReference type="ARBA" id="ARBA00022630"/>
    </source>
</evidence>
<dbReference type="InterPro" id="IPR001763">
    <property type="entry name" value="Rhodanese-like_dom"/>
</dbReference>
<dbReference type="Pfam" id="PF01266">
    <property type="entry name" value="DAO"/>
    <property type="match status" value="1"/>
</dbReference>
<evidence type="ECO:0000256" key="14">
    <source>
        <dbReference type="ARBA" id="ARBA00044295"/>
    </source>
</evidence>
<dbReference type="Gene3D" id="3.30.9.10">
    <property type="entry name" value="D-Amino Acid Oxidase, subunit A, domain 2"/>
    <property type="match status" value="1"/>
</dbReference>
<keyword evidence="7" id="KW-0547">Nucleotide-binding</keyword>
<evidence type="ECO:0000256" key="6">
    <source>
        <dbReference type="ARBA" id="ARBA00022643"/>
    </source>
</evidence>
<dbReference type="SUPFAM" id="SSF51905">
    <property type="entry name" value="FAD/NAD(P)-binding domain"/>
    <property type="match status" value="1"/>
</dbReference>
<dbReference type="PROSITE" id="PS50206">
    <property type="entry name" value="RHODANESE_3"/>
    <property type="match status" value="1"/>
</dbReference>
<gene>
    <name evidence="18" type="ORF">ABB55_14955</name>
</gene>
<dbReference type="EMBL" id="LJYW01000001">
    <property type="protein sequence ID" value="KPL53354.1"/>
    <property type="molecule type" value="Genomic_DNA"/>
</dbReference>
<dbReference type="NCBIfam" id="TIGR01373">
    <property type="entry name" value="soxB"/>
    <property type="match status" value="1"/>
</dbReference>
<keyword evidence="5" id="KW-0285">Flavoprotein</keyword>
<evidence type="ECO:0000256" key="9">
    <source>
        <dbReference type="ARBA" id="ARBA00023002"/>
    </source>
</evidence>
<reference evidence="18 19" key="1">
    <citation type="submission" date="2015-09" db="EMBL/GenBank/DDBJ databases">
        <authorList>
            <person name="Jackson K.R."/>
            <person name="Lunt B.L."/>
            <person name="Fisher J.N.B."/>
            <person name="Gardner A.V."/>
            <person name="Bailey M.E."/>
            <person name="Deus L.M."/>
            <person name="Earl A.S."/>
            <person name="Gibby P.D."/>
            <person name="Hartmann K.A."/>
            <person name="Liu J.E."/>
            <person name="Manci A.M."/>
            <person name="Nielsen D.A."/>
            <person name="Solomon M.B."/>
            <person name="Breakwell D.P."/>
            <person name="Burnett S.H."/>
            <person name="Grose J.H."/>
        </authorList>
    </citation>
    <scope>NUCLEOTIDE SEQUENCE [LARGE SCALE GENOMIC DNA]</scope>
    <source>
        <strain evidence="18 19">16</strain>
    </source>
</reference>
<dbReference type="RefSeq" id="WP_054359519.1">
    <property type="nucleotide sequence ID" value="NZ_LJYW01000001.1"/>
</dbReference>
<keyword evidence="6" id="KW-0288">FMN</keyword>
<dbReference type="GO" id="GO:0046653">
    <property type="term" value="P:tetrahydrofolate metabolic process"/>
    <property type="evidence" value="ECO:0007669"/>
    <property type="project" value="InterPro"/>
</dbReference>
<comment type="catalytic activity">
    <reaction evidence="16">
        <text>sarcosine + (6S)-5,6,7,8-tetrahydrofolate + O2 = (6R)-5,10-methylene-5,6,7,8-tetrahydrofolate + glycine + H2O2</text>
        <dbReference type="Rhea" id="RHEA:70455"/>
        <dbReference type="ChEBI" id="CHEBI:15379"/>
        <dbReference type="ChEBI" id="CHEBI:15636"/>
        <dbReference type="ChEBI" id="CHEBI:16240"/>
        <dbReference type="ChEBI" id="CHEBI:57305"/>
        <dbReference type="ChEBI" id="CHEBI:57433"/>
        <dbReference type="ChEBI" id="CHEBI:57453"/>
        <dbReference type="EC" id="1.5.3.24"/>
    </reaction>
</comment>
<keyword evidence="4" id="KW-0963">Cytoplasm</keyword>
<dbReference type="PANTHER" id="PTHR13847">
    <property type="entry name" value="SARCOSINE DEHYDROGENASE-RELATED"/>
    <property type="match status" value="1"/>
</dbReference>
<evidence type="ECO:0000256" key="2">
    <source>
        <dbReference type="ARBA" id="ARBA00001974"/>
    </source>
</evidence>
<evidence type="ECO:0000256" key="13">
    <source>
        <dbReference type="ARBA" id="ARBA00044216"/>
    </source>
</evidence>
<proteinExistence type="inferred from homology"/>
<dbReference type="EC" id="1.5.3.24" evidence="11"/>
<dbReference type="InterPro" id="IPR006278">
    <property type="entry name" value="SoxB"/>
</dbReference>
<reference evidence="18 19" key="2">
    <citation type="submission" date="2015-10" db="EMBL/GenBank/DDBJ databases">
        <title>Draft Genome Sequence of Prosthecomicrobium hirschii ATCC 27832.</title>
        <authorList>
            <person name="Daniel J."/>
            <person name="Givan S.A."/>
            <person name="Brun Y.V."/>
            <person name="Brown P.J."/>
        </authorList>
    </citation>
    <scope>NUCLEOTIDE SEQUENCE [LARGE SCALE GENOMIC DNA]</scope>
    <source>
        <strain evidence="18 19">16</strain>
    </source>
</reference>
<dbReference type="PANTHER" id="PTHR13847:SF287">
    <property type="entry name" value="FAD-DEPENDENT OXIDOREDUCTASE DOMAIN-CONTAINING PROTEIN 1"/>
    <property type="match status" value="1"/>
</dbReference>
<comment type="cofactor">
    <cofactor evidence="1">
        <name>FMN</name>
        <dbReference type="ChEBI" id="CHEBI:58210"/>
    </cofactor>
</comment>
<comment type="caution">
    <text evidence="18">The sequence shown here is derived from an EMBL/GenBank/DDBJ whole genome shotgun (WGS) entry which is preliminary data.</text>
</comment>
<keyword evidence="8" id="KW-0274">FAD</keyword>
<sequence>MMPYSVFALARQALTGHRSWPAAWRDPAPRARYQVIVIGGGGHGLATAYYLAKTYGITDVAVLEKAWLGGGNTGRNTAIVRSNYLLTANSRFYEHALKLWEGLSADLNFNVMFSQRGMVNIAHSNAEISALHRRGNAMRLNGVDAELLSRDDLGRLMPGLDLSAAARFPILGGLIQKRGGTARHDAVAWGYARAADARGVDIIQNCEVTGLRRDGDRVIGVETTRGPIAADKVAICVAGDSGRLAAMAGLRLPMESHVLQALVSEPVKPMLDVVAVSGALHVYINQSDKGELVMGGDIDGCNSYAQRGDPHVLDHVVESAAALFPAIRRLRMMRSWGGTVDMSMDGSPIITRLPLAGLYLNGGWCYGGFKGTPAAGTAMAHLVATDRPHPVADRFTLDRFDTGDLLDERGSGSSPWMH</sequence>
<evidence type="ECO:0000256" key="15">
    <source>
        <dbReference type="ARBA" id="ARBA00047316"/>
    </source>
</evidence>
<comment type="catalytic activity">
    <reaction evidence="15">
        <text>sarcosine + O2 + H2O = formaldehyde + glycine + H2O2</text>
        <dbReference type="Rhea" id="RHEA:13313"/>
        <dbReference type="ChEBI" id="CHEBI:15377"/>
        <dbReference type="ChEBI" id="CHEBI:15379"/>
        <dbReference type="ChEBI" id="CHEBI:16240"/>
        <dbReference type="ChEBI" id="CHEBI:16842"/>
        <dbReference type="ChEBI" id="CHEBI:57305"/>
        <dbReference type="ChEBI" id="CHEBI:57433"/>
    </reaction>
</comment>
<dbReference type="SUPFAM" id="SSF54373">
    <property type="entry name" value="FAD-linked reductases, C-terminal domain"/>
    <property type="match status" value="1"/>
</dbReference>
<evidence type="ECO:0000256" key="1">
    <source>
        <dbReference type="ARBA" id="ARBA00001917"/>
    </source>
</evidence>
<dbReference type="GO" id="GO:0005737">
    <property type="term" value="C:cytoplasm"/>
    <property type="evidence" value="ECO:0007669"/>
    <property type="project" value="UniProtKB-SubCell"/>
</dbReference>
<dbReference type="InterPro" id="IPR036188">
    <property type="entry name" value="FAD/NAD-bd_sf"/>
</dbReference>
<comment type="subcellular location">
    <subcellularLocation>
        <location evidence="3">Cytoplasm</location>
    </subcellularLocation>
</comment>
<protein>
    <recommendedName>
        <fullName evidence="12">Sarcosine oxidase subunit beta</fullName>
        <ecNumber evidence="11">1.5.3.24</ecNumber>
    </recommendedName>
    <alternativeName>
        <fullName evidence="13">Sarcosine oxidase (5,10-methylenetetrahydrofolate-forming) subunit beta</fullName>
    </alternativeName>
    <alternativeName>
        <fullName evidence="14">Tetrameric sarcosine oxidase subunit beta</fullName>
    </alternativeName>
</protein>
<comment type="similarity">
    <text evidence="10">Belongs to the SoxB family.</text>
</comment>
<evidence type="ECO:0000256" key="12">
    <source>
        <dbReference type="ARBA" id="ARBA00044150"/>
    </source>
</evidence>
<evidence type="ECO:0000256" key="7">
    <source>
        <dbReference type="ARBA" id="ARBA00022741"/>
    </source>
</evidence>
<dbReference type="GO" id="GO:0000166">
    <property type="term" value="F:nucleotide binding"/>
    <property type="evidence" value="ECO:0007669"/>
    <property type="project" value="UniProtKB-KW"/>
</dbReference>
<dbReference type="Gene3D" id="3.50.50.60">
    <property type="entry name" value="FAD/NAD(P)-binding domain"/>
    <property type="match status" value="1"/>
</dbReference>
<organism evidence="18 19">
    <name type="scientific">Prosthecodimorpha hirschii</name>
    <dbReference type="NCBI Taxonomy" id="665126"/>
    <lineage>
        <taxon>Bacteria</taxon>
        <taxon>Pseudomonadati</taxon>
        <taxon>Pseudomonadota</taxon>
        <taxon>Alphaproteobacteria</taxon>
        <taxon>Hyphomicrobiales</taxon>
        <taxon>Ancalomicrobiaceae</taxon>
        <taxon>Prosthecodimorpha</taxon>
    </lineage>
</organism>
<evidence type="ECO:0000256" key="16">
    <source>
        <dbReference type="ARBA" id="ARBA00048917"/>
    </source>
</evidence>
<keyword evidence="9" id="KW-0560">Oxidoreductase</keyword>
<evidence type="ECO:0000259" key="17">
    <source>
        <dbReference type="PROSITE" id="PS50206"/>
    </source>
</evidence>
<evidence type="ECO:0000256" key="3">
    <source>
        <dbReference type="ARBA" id="ARBA00004496"/>
    </source>
</evidence>